<keyword evidence="2" id="KW-1185">Reference proteome</keyword>
<accession>A0ABZ0B938</accession>
<dbReference type="EMBL" id="CP135076">
    <property type="protein sequence ID" value="WNO53932.1"/>
    <property type="molecule type" value="Genomic_DNA"/>
</dbReference>
<organism evidence="1 2">
    <name type="scientific">Stakelama saccharophila</name>
    <dbReference type="NCBI Taxonomy" id="3075605"/>
    <lineage>
        <taxon>Bacteria</taxon>
        <taxon>Pseudomonadati</taxon>
        <taxon>Pseudomonadota</taxon>
        <taxon>Alphaproteobacteria</taxon>
        <taxon>Sphingomonadales</taxon>
        <taxon>Sphingomonadaceae</taxon>
        <taxon>Stakelama</taxon>
    </lineage>
</organism>
<protein>
    <submittedName>
        <fullName evidence="1">Uncharacterized protein</fullName>
    </submittedName>
</protein>
<dbReference type="Proteomes" id="UP001302249">
    <property type="component" value="Chromosome"/>
</dbReference>
<name>A0ABZ0B938_9SPHN</name>
<dbReference type="RefSeq" id="WP_313915877.1">
    <property type="nucleotide sequence ID" value="NZ_CP135076.1"/>
</dbReference>
<proteinExistence type="predicted"/>
<gene>
    <name evidence="1" type="ORF">RPR59_01340</name>
</gene>
<sequence length="69" mass="7738">MAKALAQFAITSIGDEYVLHIEDEDGEIIELTATDEQIEMISDSIAEVYELDEEEDTLGIDDEDDLDED</sequence>
<reference evidence="1 2" key="1">
    <citation type="submission" date="2023-09" db="EMBL/GenBank/DDBJ databases">
        <authorList>
            <person name="Rey-Velasco X."/>
        </authorList>
    </citation>
    <scope>NUCLEOTIDE SEQUENCE [LARGE SCALE GENOMIC DNA]</scope>
    <source>
        <strain evidence="1 2">W311</strain>
    </source>
</reference>
<evidence type="ECO:0000313" key="2">
    <source>
        <dbReference type="Proteomes" id="UP001302249"/>
    </source>
</evidence>
<evidence type="ECO:0000313" key="1">
    <source>
        <dbReference type="EMBL" id="WNO53932.1"/>
    </source>
</evidence>